<keyword evidence="2" id="KW-0732">Signal</keyword>
<proteinExistence type="predicted"/>
<dbReference type="Proteomes" id="UP000492821">
    <property type="component" value="Unassembled WGS sequence"/>
</dbReference>
<feature type="chain" id="PRO_5028826511" evidence="2">
    <location>
        <begin position="22"/>
        <end position="98"/>
    </location>
</feature>
<dbReference type="InterPro" id="IPR036084">
    <property type="entry name" value="Ser_inhib-like_sf"/>
</dbReference>
<evidence type="ECO:0000313" key="4">
    <source>
        <dbReference type="WBParaSite" id="Pan_g13100.t1"/>
    </source>
</evidence>
<sequence length="98" mass="10577">MSSFYPALITLLVATTVSTLAFDLGPHCAENEDLDECPGLNEPTCEMPIKEKGDGTCLMILKCACKKNFYRHSEKCVSASVCAGVVKDFEKRLAGATV</sequence>
<keyword evidence="1" id="KW-0722">Serine protease inhibitor</keyword>
<feature type="signal peptide" evidence="2">
    <location>
        <begin position="1"/>
        <end position="21"/>
    </location>
</feature>
<keyword evidence="3" id="KW-1185">Reference proteome</keyword>
<reference evidence="4" key="2">
    <citation type="submission" date="2020-10" db="UniProtKB">
        <authorList>
            <consortium name="WormBaseParasite"/>
        </authorList>
    </citation>
    <scope>IDENTIFICATION</scope>
</reference>
<keyword evidence="1" id="KW-0646">Protease inhibitor</keyword>
<accession>A0A7E4ZRF7</accession>
<dbReference type="Gene3D" id="2.10.25.10">
    <property type="entry name" value="Laminin"/>
    <property type="match status" value="1"/>
</dbReference>
<name>A0A7E4ZRF7_PANRE</name>
<dbReference type="WBParaSite" id="Pan_g13100.t1">
    <property type="protein sequence ID" value="Pan_g13100.t1"/>
    <property type="gene ID" value="Pan_g13100"/>
</dbReference>
<dbReference type="SUPFAM" id="SSF57567">
    <property type="entry name" value="Serine protease inhibitors"/>
    <property type="match status" value="1"/>
</dbReference>
<evidence type="ECO:0000256" key="2">
    <source>
        <dbReference type="SAM" id="SignalP"/>
    </source>
</evidence>
<evidence type="ECO:0000256" key="1">
    <source>
        <dbReference type="ARBA" id="ARBA00022900"/>
    </source>
</evidence>
<dbReference type="GO" id="GO:0004867">
    <property type="term" value="F:serine-type endopeptidase inhibitor activity"/>
    <property type="evidence" value="ECO:0007669"/>
    <property type="project" value="UniProtKB-KW"/>
</dbReference>
<dbReference type="AlphaFoldDB" id="A0A7E4ZRF7"/>
<evidence type="ECO:0000313" key="3">
    <source>
        <dbReference type="Proteomes" id="UP000492821"/>
    </source>
</evidence>
<organism evidence="3 4">
    <name type="scientific">Panagrellus redivivus</name>
    <name type="common">Microworm</name>
    <dbReference type="NCBI Taxonomy" id="6233"/>
    <lineage>
        <taxon>Eukaryota</taxon>
        <taxon>Metazoa</taxon>
        <taxon>Ecdysozoa</taxon>
        <taxon>Nematoda</taxon>
        <taxon>Chromadorea</taxon>
        <taxon>Rhabditida</taxon>
        <taxon>Tylenchina</taxon>
        <taxon>Panagrolaimomorpha</taxon>
        <taxon>Panagrolaimoidea</taxon>
        <taxon>Panagrolaimidae</taxon>
        <taxon>Panagrellus</taxon>
    </lineage>
</organism>
<protein>
    <submittedName>
        <fullName evidence="4">Kazal-like domain-containing protein</fullName>
    </submittedName>
</protein>
<reference evidence="3" key="1">
    <citation type="journal article" date="2013" name="Genetics">
        <title>The draft genome and transcriptome of Panagrellus redivivus are shaped by the harsh demands of a free-living lifestyle.</title>
        <authorList>
            <person name="Srinivasan J."/>
            <person name="Dillman A.R."/>
            <person name="Macchietto M.G."/>
            <person name="Heikkinen L."/>
            <person name="Lakso M."/>
            <person name="Fracchia K.M."/>
            <person name="Antoshechkin I."/>
            <person name="Mortazavi A."/>
            <person name="Wong G."/>
            <person name="Sternberg P.W."/>
        </authorList>
    </citation>
    <scope>NUCLEOTIDE SEQUENCE [LARGE SCALE GENOMIC DNA]</scope>
    <source>
        <strain evidence="3">MT8872</strain>
    </source>
</reference>